<reference evidence="2" key="1">
    <citation type="submission" date="2011-02" db="EMBL/GenBank/DDBJ databases">
        <title>The complete genome of Planctomyces brasiliensis DSM 5305.</title>
        <authorList>
            <person name="Lucas S."/>
            <person name="Copeland A."/>
            <person name="Lapidus A."/>
            <person name="Bruce D."/>
            <person name="Goodwin L."/>
            <person name="Pitluck S."/>
            <person name="Kyrpides N."/>
            <person name="Mavromatis K."/>
            <person name="Pagani I."/>
            <person name="Ivanova N."/>
            <person name="Ovchinnikova G."/>
            <person name="Lu M."/>
            <person name="Detter J.C."/>
            <person name="Han C."/>
            <person name="Land M."/>
            <person name="Hauser L."/>
            <person name="Markowitz V."/>
            <person name="Cheng J.-F."/>
            <person name="Hugenholtz P."/>
            <person name="Woyke T."/>
            <person name="Wu D."/>
            <person name="Tindall B."/>
            <person name="Pomrenke H.G."/>
            <person name="Brambilla E."/>
            <person name="Klenk H.-P."/>
            <person name="Eisen J.A."/>
        </authorList>
    </citation>
    <scope>NUCLEOTIDE SEQUENCE [LARGE SCALE GENOMIC DNA]</scope>
    <source>
        <strain evidence="2">ATCC 49424 / DSM 5305 / JCM 21570 / NBRC 103401 / IFAM 1448</strain>
    </source>
</reference>
<gene>
    <name evidence="1" type="ordered locus">Plabr_0717</name>
</gene>
<proteinExistence type="predicted"/>
<name>F0SGQ9_RUBBR</name>
<dbReference type="RefSeq" id="WP_013627085.1">
    <property type="nucleotide sequence ID" value="NC_015174.1"/>
</dbReference>
<dbReference type="AlphaFoldDB" id="F0SGQ9"/>
<dbReference type="HOGENOM" id="CLU_1407834_0_0_0"/>
<evidence type="ECO:0000313" key="1">
    <source>
        <dbReference type="EMBL" id="ADY58344.1"/>
    </source>
</evidence>
<protein>
    <recommendedName>
        <fullName evidence="3">DUF2262 domain-containing protein</fullName>
    </recommendedName>
</protein>
<organism evidence="1 2">
    <name type="scientific">Rubinisphaera brasiliensis (strain ATCC 49424 / DSM 5305 / JCM 21570 / IAM 15109 / NBRC 103401 / IFAM 1448)</name>
    <name type="common">Planctomyces brasiliensis</name>
    <dbReference type="NCBI Taxonomy" id="756272"/>
    <lineage>
        <taxon>Bacteria</taxon>
        <taxon>Pseudomonadati</taxon>
        <taxon>Planctomycetota</taxon>
        <taxon>Planctomycetia</taxon>
        <taxon>Planctomycetales</taxon>
        <taxon>Planctomycetaceae</taxon>
        <taxon>Rubinisphaera</taxon>
    </lineage>
</organism>
<dbReference type="STRING" id="756272.Plabr_0717"/>
<keyword evidence="2" id="KW-1185">Reference proteome</keyword>
<dbReference type="OrthoDB" id="215265at2"/>
<dbReference type="Proteomes" id="UP000006860">
    <property type="component" value="Chromosome"/>
</dbReference>
<evidence type="ECO:0008006" key="3">
    <source>
        <dbReference type="Google" id="ProtNLM"/>
    </source>
</evidence>
<evidence type="ECO:0000313" key="2">
    <source>
        <dbReference type="Proteomes" id="UP000006860"/>
    </source>
</evidence>
<dbReference type="KEGG" id="pbs:Plabr_0717"/>
<dbReference type="eggNOG" id="ENOG50341IC">
    <property type="taxonomic scope" value="Bacteria"/>
</dbReference>
<accession>F0SGQ9</accession>
<dbReference type="EMBL" id="CP002546">
    <property type="protein sequence ID" value="ADY58344.1"/>
    <property type="molecule type" value="Genomic_DNA"/>
</dbReference>
<sequence>MGRCTWRTPEETTSLDEIQAHHVQDGRHHNEHAGQCIEDAAGRTSSTELNLEAVQETDKWPFRRNKKSTPVPVVRCGSIDVAWDSTYHSWKFSDGEIDYSFSDNPVFDPSVLQHLPKVSQWLEELDCEIHEEVKKYLAGWCDWQGEKDLVDIDVSWLVARNEVDVSYAHEDWGDLGVNVVITDGRITDSYAGD</sequence>